<keyword evidence="5" id="KW-1185">Reference proteome</keyword>
<evidence type="ECO:0000256" key="1">
    <source>
        <dbReference type="SAM" id="SignalP"/>
    </source>
</evidence>
<protein>
    <recommendedName>
        <fullName evidence="6">DUF3298 domain-containing protein</fullName>
    </recommendedName>
</protein>
<feature type="domain" description="Deacetylase PdaC" evidence="3">
    <location>
        <begin position="59"/>
        <end position="165"/>
    </location>
</feature>
<dbReference type="Pfam" id="PF13739">
    <property type="entry name" value="PdaC"/>
    <property type="match status" value="1"/>
</dbReference>
<evidence type="ECO:0008006" key="6">
    <source>
        <dbReference type="Google" id="ProtNLM"/>
    </source>
</evidence>
<evidence type="ECO:0000313" key="5">
    <source>
        <dbReference type="Proteomes" id="UP000557307"/>
    </source>
</evidence>
<dbReference type="Pfam" id="PF11738">
    <property type="entry name" value="DUF3298"/>
    <property type="match status" value="1"/>
</dbReference>
<dbReference type="Proteomes" id="UP000557307">
    <property type="component" value="Unassembled WGS sequence"/>
</dbReference>
<dbReference type="InterPro" id="IPR025303">
    <property type="entry name" value="PdaC"/>
</dbReference>
<reference evidence="4 5" key="1">
    <citation type="submission" date="2020-08" db="EMBL/GenBank/DDBJ databases">
        <title>Genomic Encyclopedia of Type Strains, Phase IV (KMG-IV): sequencing the most valuable type-strain genomes for metagenomic binning, comparative biology and taxonomic classification.</title>
        <authorList>
            <person name="Goeker M."/>
        </authorList>
    </citation>
    <scope>NUCLEOTIDE SEQUENCE [LARGE SCALE GENOMIC DNA]</scope>
    <source>
        <strain evidence="4 5">DSM 105074</strain>
    </source>
</reference>
<dbReference type="InterPro" id="IPR021729">
    <property type="entry name" value="DUF3298"/>
</dbReference>
<proteinExistence type="predicted"/>
<dbReference type="PROSITE" id="PS51257">
    <property type="entry name" value="PROKAR_LIPOPROTEIN"/>
    <property type="match status" value="1"/>
</dbReference>
<evidence type="ECO:0000259" key="2">
    <source>
        <dbReference type="Pfam" id="PF11738"/>
    </source>
</evidence>
<dbReference type="AlphaFoldDB" id="A0A840TSL0"/>
<dbReference type="Gene3D" id="3.90.640.20">
    <property type="entry name" value="Heat-shock cognate protein, ATPase"/>
    <property type="match status" value="1"/>
</dbReference>
<dbReference type="Gene3D" id="3.30.565.40">
    <property type="entry name" value="Fervidobacterium nodosum Rt17-B1 like"/>
    <property type="match status" value="1"/>
</dbReference>
<organism evidence="4 5">
    <name type="scientific">Rhabdobacter roseus</name>
    <dbReference type="NCBI Taxonomy" id="1655419"/>
    <lineage>
        <taxon>Bacteria</taxon>
        <taxon>Pseudomonadati</taxon>
        <taxon>Bacteroidota</taxon>
        <taxon>Cytophagia</taxon>
        <taxon>Cytophagales</taxon>
        <taxon>Cytophagaceae</taxon>
        <taxon>Rhabdobacter</taxon>
    </lineage>
</organism>
<accession>A0A840TSL0</accession>
<evidence type="ECO:0000313" key="4">
    <source>
        <dbReference type="EMBL" id="MBB5282990.1"/>
    </source>
</evidence>
<sequence length="273" mass="30415">MKQHLAALCLLSTLLAGACRQANQDEESTQRTGITFENATRQGTEVGSCDTANLGGAMVSVDLLMPADSGKATQALRKYLQETVVRLLYTYSDSAYQSTKKPNLSEMENAGQAFMASYRDFHQENPDAPGCWAVEMKGDTVATTPKLIVYSLDQYSFTGGAHPNSFLGYYLFDAQTGQHREWQTYVSDTVALYQKAEAAFRKLEEIPADANLEEQGYFLRDHVFFLPANVAFTREGVLFHYNPYEIAAYARGPISFTVPYAELEGVVKRELLF</sequence>
<dbReference type="EMBL" id="JACHGF010000002">
    <property type="protein sequence ID" value="MBB5282990.1"/>
    <property type="molecule type" value="Genomic_DNA"/>
</dbReference>
<feature type="signal peptide" evidence="1">
    <location>
        <begin position="1"/>
        <end position="18"/>
    </location>
</feature>
<dbReference type="InterPro" id="IPR037126">
    <property type="entry name" value="PdaC/RsiV-like_sf"/>
</dbReference>
<name>A0A840TSL0_9BACT</name>
<keyword evidence="1" id="KW-0732">Signal</keyword>
<comment type="caution">
    <text evidence="4">The sequence shown here is derived from an EMBL/GenBank/DDBJ whole genome shotgun (WGS) entry which is preliminary data.</text>
</comment>
<dbReference type="RefSeq" id="WP_184172003.1">
    <property type="nucleotide sequence ID" value="NZ_JACHGF010000002.1"/>
</dbReference>
<feature type="chain" id="PRO_5032509004" description="DUF3298 domain-containing protein" evidence="1">
    <location>
        <begin position="19"/>
        <end position="273"/>
    </location>
</feature>
<gene>
    <name evidence="4" type="ORF">HNQ92_001116</name>
</gene>
<feature type="domain" description="DUF3298" evidence="2">
    <location>
        <begin position="191"/>
        <end position="260"/>
    </location>
</feature>
<evidence type="ECO:0000259" key="3">
    <source>
        <dbReference type="Pfam" id="PF13739"/>
    </source>
</evidence>